<dbReference type="GO" id="GO:0043565">
    <property type="term" value="F:sequence-specific DNA binding"/>
    <property type="evidence" value="ECO:0007669"/>
    <property type="project" value="TreeGrafter"/>
</dbReference>
<dbReference type="PANTHER" id="PTHR30537">
    <property type="entry name" value="HTH-TYPE TRANSCRIPTIONAL REGULATOR"/>
    <property type="match status" value="1"/>
</dbReference>
<dbReference type="FunFam" id="1.10.10.10:FF:000001">
    <property type="entry name" value="LysR family transcriptional regulator"/>
    <property type="match status" value="1"/>
</dbReference>
<organism evidence="6 7">
    <name type="scientific">Rhodovarius crocodyli</name>
    <dbReference type="NCBI Taxonomy" id="1979269"/>
    <lineage>
        <taxon>Bacteria</taxon>
        <taxon>Pseudomonadati</taxon>
        <taxon>Pseudomonadota</taxon>
        <taxon>Alphaproteobacteria</taxon>
        <taxon>Acetobacterales</taxon>
        <taxon>Roseomonadaceae</taxon>
        <taxon>Rhodovarius</taxon>
    </lineage>
</organism>
<evidence type="ECO:0000256" key="1">
    <source>
        <dbReference type="ARBA" id="ARBA00009437"/>
    </source>
</evidence>
<evidence type="ECO:0000259" key="5">
    <source>
        <dbReference type="PROSITE" id="PS50931"/>
    </source>
</evidence>
<proteinExistence type="inferred from homology"/>
<evidence type="ECO:0000256" key="3">
    <source>
        <dbReference type="ARBA" id="ARBA00023125"/>
    </source>
</evidence>
<feature type="domain" description="HTH lysR-type" evidence="5">
    <location>
        <begin position="13"/>
        <end position="65"/>
    </location>
</feature>
<dbReference type="InterPro" id="IPR036390">
    <property type="entry name" value="WH_DNA-bd_sf"/>
</dbReference>
<evidence type="ECO:0000313" key="6">
    <source>
        <dbReference type="EMBL" id="RVT95729.1"/>
    </source>
</evidence>
<keyword evidence="3" id="KW-0238">DNA-binding</keyword>
<dbReference type="SUPFAM" id="SSF53850">
    <property type="entry name" value="Periplasmic binding protein-like II"/>
    <property type="match status" value="1"/>
</dbReference>
<evidence type="ECO:0000313" key="7">
    <source>
        <dbReference type="Proteomes" id="UP000282957"/>
    </source>
</evidence>
<dbReference type="GO" id="GO:0006351">
    <property type="term" value="P:DNA-templated transcription"/>
    <property type="evidence" value="ECO:0007669"/>
    <property type="project" value="TreeGrafter"/>
</dbReference>
<dbReference type="FunFam" id="3.40.190.10:FF:000017">
    <property type="entry name" value="Glycine cleavage system transcriptional activator"/>
    <property type="match status" value="1"/>
</dbReference>
<dbReference type="Pfam" id="PF00126">
    <property type="entry name" value="HTH_1"/>
    <property type="match status" value="1"/>
</dbReference>
<keyword evidence="7" id="KW-1185">Reference proteome</keyword>
<dbReference type="InterPro" id="IPR005119">
    <property type="entry name" value="LysR_subst-bd"/>
</dbReference>
<keyword evidence="4" id="KW-0804">Transcription</keyword>
<gene>
    <name evidence="6" type="ORF">EOD42_16180</name>
</gene>
<dbReference type="PRINTS" id="PR00039">
    <property type="entry name" value="HTHLYSR"/>
</dbReference>
<dbReference type="GO" id="GO:0003700">
    <property type="term" value="F:DNA-binding transcription factor activity"/>
    <property type="evidence" value="ECO:0007669"/>
    <property type="project" value="InterPro"/>
</dbReference>
<comment type="similarity">
    <text evidence="1">Belongs to the LysR transcriptional regulatory family.</text>
</comment>
<dbReference type="Gene3D" id="1.10.10.10">
    <property type="entry name" value="Winged helix-like DNA-binding domain superfamily/Winged helix DNA-binding domain"/>
    <property type="match status" value="1"/>
</dbReference>
<reference evidence="6 7" key="1">
    <citation type="submission" date="2019-01" db="EMBL/GenBank/DDBJ databases">
        <authorList>
            <person name="Chen W.-M."/>
        </authorList>
    </citation>
    <scope>NUCLEOTIDE SEQUENCE [LARGE SCALE GENOMIC DNA]</scope>
    <source>
        <strain evidence="6 7">CCP-6</strain>
    </source>
</reference>
<dbReference type="PANTHER" id="PTHR30537:SF26">
    <property type="entry name" value="GLYCINE CLEAVAGE SYSTEM TRANSCRIPTIONAL ACTIVATOR"/>
    <property type="match status" value="1"/>
</dbReference>
<sequence length="305" mass="33116">MSARRQLPPAQMLQAFEAAARHLSVTRAAEELALTQSAVSRQIAGLEALLDLRLFQRQRQRLALTPAGAAYAPVVRATLARLRAATEELLAHRGTGGTLNLSVPPSFAARWLMPRMPRFLARHPGVMVNTRNFTTSLTPLDFAAEDVDVAIWLAGAEAEAPGVTRHRMMAEERLVVCAPALAAGLRRPADLAGHTLLQLSMRPRAWPEWLAAAGVSGVDGRRGPQHHHMAVLAEAAAAGLGVALLPRWMLEAELASGRLAAPLDRPFASEEHYVLGYPEGNEAKPALRVFRDWLLGELRMSDAQD</sequence>
<keyword evidence="2" id="KW-0805">Transcription regulation</keyword>
<dbReference type="RefSeq" id="WP_127788589.1">
    <property type="nucleotide sequence ID" value="NZ_SACL01000005.1"/>
</dbReference>
<dbReference type="PROSITE" id="PS50931">
    <property type="entry name" value="HTH_LYSR"/>
    <property type="match status" value="1"/>
</dbReference>
<evidence type="ECO:0000256" key="4">
    <source>
        <dbReference type="ARBA" id="ARBA00023163"/>
    </source>
</evidence>
<dbReference type="InterPro" id="IPR058163">
    <property type="entry name" value="LysR-type_TF_proteobact-type"/>
</dbReference>
<dbReference type="OrthoDB" id="9794694at2"/>
<evidence type="ECO:0000256" key="2">
    <source>
        <dbReference type="ARBA" id="ARBA00023015"/>
    </source>
</evidence>
<dbReference type="InterPro" id="IPR036388">
    <property type="entry name" value="WH-like_DNA-bd_sf"/>
</dbReference>
<dbReference type="Gene3D" id="3.40.190.10">
    <property type="entry name" value="Periplasmic binding protein-like II"/>
    <property type="match status" value="2"/>
</dbReference>
<comment type="caution">
    <text evidence="6">The sequence shown here is derived from an EMBL/GenBank/DDBJ whole genome shotgun (WGS) entry which is preliminary data.</text>
</comment>
<dbReference type="Pfam" id="PF03466">
    <property type="entry name" value="LysR_substrate"/>
    <property type="match status" value="1"/>
</dbReference>
<dbReference type="SUPFAM" id="SSF46785">
    <property type="entry name" value="Winged helix' DNA-binding domain"/>
    <property type="match status" value="1"/>
</dbReference>
<protein>
    <submittedName>
        <fullName evidence="6">LysR family transcriptional regulator</fullName>
    </submittedName>
</protein>
<dbReference type="InterPro" id="IPR000847">
    <property type="entry name" value="LysR_HTH_N"/>
</dbReference>
<dbReference type="Proteomes" id="UP000282957">
    <property type="component" value="Unassembled WGS sequence"/>
</dbReference>
<accession>A0A437MDJ6</accession>
<name>A0A437MDJ6_9PROT</name>
<dbReference type="AlphaFoldDB" id="A0A437MDJ6"/>
<dbReference type="EMBL" id="SACL01000005">
    <property type="protein sequence ID" value="RVT95729.1"/>
    <property type="molecule type" value="Genomic_DNA"/>
</dbReference>